<dbReference type="EMBL" id="JANKAS010000014">
    <property type="protein sequence ID" value="MCR1899814.1"/>
    <property type="molecule type" value="Genomic_DNA"/>
</dbReference>
<evidence type="ECO:0000313" key="2">
    <source>
        <dbReference type="Proteomes" id="UP001205748"/>
    </source>
</evidence>
<dbReference type="InterPro" id="IPR046100">
    <property type="entry name" value="DUF6037"/>
</dbReference>
<dbReference type="Pfam" id="PF19503">
    <property type="entry name" value="DUF6037"/>
    <property type="match status" value="1"/>
</dbReference>
<evidence type="ECO:0000313" key="1">
    <source>
        <dbReference type="EMBL" id="MCR1899814.1"/>
    </source>
</evidence>
<proteinExistence type="predicted"/>
<protein>
    <submittedName>
        <fullName evidence="1">DUF6037 family protein</fullName>
    </submittedName>
</protein>
<organism evidence="1 2">
    <name type="scientific">Irregularibacter muris</name>
    <dbReference type="NCBI Taxonomy" id="1796619"/>
    <lineage>
        <taxon>Bacteria</taxon>
        <taxon>Bacillati</taxon>
        <taxon>Bacillota</taxon>
        <taxon>Clostridia</taxon>
        <taxon>Eubacteriales</taxon>
        <taxon>Eubacteriaceae</taxon>
        <taxon>Irregularibacter</taxon>
    </lineage>
</organism>
<dbReference type="Proteomes" id="UP001205748">
    <property type="component" value="Unassembled WGS sequence"/>
</dbReference>
<sequence length="206" mass="23547">MALENLKSLKDDMVSKNWTICSFIFSYKATEYIVLVKRFVGAEKRVDTYALVKLHFMKADDLEDDLQVEANCRGLLIDSKGLRKYFGIEYKENLGDILRQFTERLGKVIPLSVPDNISPSEKTAMARSLSKSDSKDPNMIYCTKVKRNSNGGKRSEFNADKTKLLRASLFEYFRNDIGISFCYSNDRSKENDDATVLKNFGNNNSK</sequence>
<keyword evidence="2" id="KW-1185">Reference proteome</keyword>
<reference evidence="1" key="1">
    <citation type="submission" date="2022-07" db="EMBL/GenBank/DDBJ databases">
        <title>Enhanced cultured diversity of the mouse gut microbiota enables custom-made synthetic communities.</title>
        <authorList>
            <person name="Afrizal A."/>
        </authorList>
    </citation>
    <scope>NUCLEOTIDE SEQUENCE</scope>
    <source>
        <strain evidence="1">DSM 28593</strain>
    </source>
</reference>
<name>A0AAE3HI14_9FIRM</name>
<comment type="caution">
    <text evidence="1">The sequence shown here is derived from an EMBL/GenBank/DDBJ whole genome shotgun (WGS) entry which is preliminary data.</text>
</comment>
<accession>A0AAE3HI14</accession>
<dbReference type="AlphaFoldDB" id="A0AAE3HI14"/>
<dbReference type="RefSeq" id="WP_257532541.1">
    <property type="nucleotide sequence ID" value="NZ_JANKAS010000014.1"/>
</dbReference>
<gene>
    <name evidence="1" type="ORF">NSA47_12605</name>
</gene>